<evidence type="ECO:0000313" key="5">
    <source>
        <dbReference type="Proteomes" id="UP001430953"/>
    </source>
</evidence>
<dbReference type="AlphaFoldDB" id="A0AAW2H2V8"/>
<dbReference type="PROSITE" id="PS50404">
    <property type="entry name" value="GST_NTER"/>
    <property type="match status" value="2"/>
</dbReference>
<evidence type="ECO:0000313" key="4">
    <source>
        <dbReference type="EMBL" id="KAL0133761.1"/>
    </source>
</evidence>
<feature type="domain" description="GST N-terminal" evidence="2">
    <location>
        <begin position="102"/>
        <end position="205"/>
    </location>
</feature>
<dbReference type="Gene3D" id="1.20.1050.10">
    <property type="match status" value="2"/>
</dbReference>
<comment type="caution">
    <text evidence="4">The sequence shown here is derived from an EMBL/GenBank/DDBJ whole genome shotgun (WGS) entry which is preliminary data.</text>
</comment>
<dbReference type="CDD" id="cd00570">
    <property type="entry name" value="GST_N_family"/>
    <property type="match status" value="1"/>
</dbReference>
<proteinExistence type="predicted"/>
<evidence type="ECO:0000256" key="1">
    <source>
        <dbReference type="ARBA" id="ARBA00011738"/>
    </source>
</evidence>
<dbReference type="PANTHER" id="PTHR43969:SF9">
    <property type="entry name" value="GLUTATHIONE S TRANSFERASE D10, ISOFORM A-RELATED"/>
    <property type="match status" value="1"/>
</dbReference>
<dbReference type="GO" id="GO:0006749">
    <property type="term" value="P:glutathione metabolic process"/>
    <property type="evidence" value="ECO:0007669"/>
    <property type="project" value="TreeGrafter"/>
</dbReference>
<dbReference type="InterPro" id="IPR040079">
    <property type="entry name" value="Glutathione_S-Trfase"/>
</dbReference>
<comment type="subunit">
    <text evidence="1">Homodimer.</text>
</comment>
<dbReference type="FunFam" id="3.40.30.10:FF:000034">
    <property type="entry name" value="glutathione S-transferase 1"/>
    <property type="match status" value="1"/>
</dbReference>
<dbReference type="InterPro" id="IPR036282">
    <property type="entry name" value="Glutathione-S-Trfase_C_sf"/>
</dbReference>
<dbReference type="Pfam" id="PF13409">
    <property type="entry name" value="GST_N_2"/>
    <property type="match status" value="1"/>
</dbReference>
<evidence type="ECO:0008006" key="6">
    <source>
        <dbReference type="Google" id="ProtNLM"/>
    </source>
</evidence>
<dbReference type="GO" id="GO:0004364">
    <property type="term" value="F:glutathione transferase activity"/>
    <property type="evidence" value="ECO:0007669"/>
    <property type="project" value="TreeGrafter"/>
</dbReference>
<dbReference type="Gene3D" id="3.40.30.10">
    <property type="entry name" value="Glutaredoxin"/>
    <property type="match status" value="2"/>
</dbReference>
<dbReference type="EMBL" id="JADYXP020000001">
    <property type="protein sequence ID" value="KAL0133761.1"/>
    <property type="molecule type" value="Genomic_DNA"/>
</dbReference>
<dbReference type="CDD" id="cd03045">
    <property type="entry name" value="GST_N_Delta_Epsilon"/>
    <property type="match status" value="1"/>
</dbReference>
<dbReference type="CDD" id="cd03177">
    <property type="entry name" value="GST_C_Delta_Epsilon"/>
    <property type="match status" value="1"/>
</dbReference>
<dbReference type="SFLD" id="SFLDS00019">
    <property type="entry name" value="Glutathione_Transferase_(cytos"/>
    <property type="match status" value="2"/>
</dbReference>
<dbReference type="FunFam" id="1.20.1050.10:FF:000007">
    <property type="entry name" value="Glutathione S-transferase 1-1"/>
    <property type="match status" value="1"/>
</dbReference>
<protein>
    <recommendedName>
        <fullName evidence="6">Glutathione S-transferase</fullName>
    </recommendedName>
</protein>
<keyword evidence="5" id="KW-1185">Reference proteome</keyword>
<dbReference type="PROSITE" id="PS50405">
    <property type="entry name" value="GST_CTER"/>
    <property type="match status" value="2"/>
</dbReference>
<dbReference type="Pfam" id="PF14497">
    <property type="entry name" value="GST_C_3"/>
    <property type="match status" value="1"/>
</dbReference>
<evidence type="ECO:0000259" key="3">
    <source>
        <dbReference type="PROSITE" id="PS50405"/>
    </source>
</evidence>
<dbReference type="PANTHER" id="PTHR43969">
    <property type="entry name" value="GLUTATHIONE S TRANSFERASE D10, ISOFORM A-RELATED"/>
    <property type="match status" value="1"/>
</dbReference>
<dbReference type="SFLD" id="SFLDG01153">
    <property type="entry name" value="Main.4:_Theta-like"/>
    <property type="match status" value="1"/>
</dbReference>
<name>A0AAW2H2V8_9HYME</name>
<organism evidence="4 5">
    <name type="scientific">Cardiocondyla obscurior</name>
    <dbReference type="NCBI Taxonomy" id="286306"/>
    <lineage>
        <taxon>Eukaryota</taxon>
        <taxon>Metazoa</taxon>
        <taxon>Ecdysozoa</taxon>
        <taxon>Arthropoda</taxon>
        <taxon>Hexapoda</taxon>
        <taxon>Insecta</taxon>
        <taxon>Pterygota</taxon>
        <taxon>Neoptera</taxon>
        <taxon>Endopterygota</taxon>
        <taxon>Hymenoptera</taxon>
        <taxon>Apocrita</taxon>
        <taxon>Aculeata</taxon>
        <taxon>Formicoidea</taxon>
        <taxon>Formicidae</taxon>
        <taxon>Myrmicinae</taxon>
        <taxon>Cardiocondyla</taxon>
    </lineage>
</organism>
<evidence type="ECO:0000259" key="2">
    <source>
        <dbReference type="PROSITE" id="PS50404"/>
    </source>
</evidence>
<sequence>MPIDCYYLPPSPPCRTIMLLAKALGIHFNFKLVNPMKGEHLTPEFVQMNPQHTIPTIDDDGFILWESRPIMAYLVGKYAKNDALYPKDPKQRAVVDQMMYFDAGSLYLGFLKCFFPICRGLANSLNEAEVARVEKSFQVLNALLDGREFATGDNLTIADFTLSTTICTMLMNPQHTIPTLDDNGVYLWESRAIMTYLANQYGKNDSLYPKEPKKRAVVDQRLYFDLGSLYQSFADYYYTLIFTGVTPDQAKFEKINNVLSFLDKFLEGENYAAGKTLTLADLALVVTISNFKLMDHDLSKYSNILKWYDRIQSEAPKFNEIESAGMKAFKDFVDNLRKNK</sequence>
<reference evidence="4 5" key="1">
    <citation type="submission" date="2023-03" db="EMBL/GenBank/DDBJ databases">
        <title>High recombination rates correlate with genetic variation in Cardiocondyla obscurior ants.</title>
        <authorList>
            <person name="Errbii M."/>
        </authorList>
    </citation>
    <scope>NUCLEOTIDE SEQUENCE [LARGE SCALE GENOMIC DNA]</scope>
    <source>
        <strain evidence="4">Alpha-2009</strain>
        <tissue evidence="4">Whole body</tissue>
    </source>
</reference>
<feature type="domain" description="GST N-terminal" evidence="2">
    <location>
        <begin position="1"/>
        <end position="82"/>
    </location>
</feature>
<feature type="domain" description="GST C-terminal" evidence="3">
    <location>
        <begin position="211"/>
        <end position="340"/>
    </location>
</feature>
<accession>A0AAW2H2V8</accession>
<dbReference type="Pfam" id="PF13417">
    <property type="entry name" value="GST_N_3"/>
    <property type="match status" value="1"/>
</dbReference>
<dbReference type="SFLD" id="SFLDG00358">
    <property type="entry name" value="Main_(cytGST)"/>
    <property type="match status" value="2"/>
</dbReference>
<feature type="domain" description="GST C-terminal" evidence="3">
    <location>
        <begin position="88"/>
        <end position="216"/>
    </location>
</feature>
<dbReference type="InterPro" id="IPR010987">
    <property type="entry name" value="Glutathione-S-Trfase_C-like"/>
</dbReference>
<dbReference type="SUPFAM" id="SSF47616">
    <property type="entry name" value="GST C-terminal domain-like"/>
    <property type="match status" value="2"/>
</dbReference>
<dbReference type="SUPFAM" id="SSF52833">
    <property type="entry name" value="Thioredoxin-like"/>
    <property type="match status" value="2"/>
</dbReference>
<dbReference type="InterPro" id="IPR004045">
    <property type="entry name" value="Glutathione_S-Trfase_N"/>
</dbReference>
<dbReference type="InterPro" id="IPR036249">
    <property type="entry name" value="Thioredoxin-like_sf"/>
</dbReference>
<dbReference type="InterPro" id="IPR004046">
    <property type="entry name" value="GST_C"/>
</dbReference>
<dbReference type="Proteomes" id="UP001430953">
    <property type="component" value="Unassembled WGS sequence"/>
</dbReference>
<gene>
    <name evidence="4" type="ORF">PUN28_001018</name>
</gene>